<dbReference type="AlphaFoldDB" id="A0A9X8HKP5"/>
<evidence type="ECO:0000313" key="1">
    <source>
        <dbReference type="EMBL" id="ROQ52687.1"/>
    </source>
</evidence>
<sequence length="166" mass="18714">MQGFHCATCGEYHDELPTTFGAPAPAAWYDLPEAEREQRAPLSSDQCIIDDTHHFVLGRLEIPIIGSPEPFVWLTWVTVSEADFYRTSELWETPGREREPPYAARVQSEFPYEVSTLNLKATLQTQALGDRPLVFVDAGDHPLALQQNTGITHDQARQLAERCLHP</sequence>
<comment type="caution">
    <text evidence="1">The sequence shown here is derived from an EMBL/GenBank/DDBJ whole genome shotgun (WGS) entry which is preliminary data.</text>
</comment>
<name>A0A9X8HKP5_PSEPU</name>
<dbReference type="EMBL" id="RJUR01000011">
    <property type="protein sequence ID" value="ROQ52687.1"/>
    <property type="molecule type" value="Genomic_DNA"/>
</dbReference>
<organism evidence="1 2">
    <name type="scientific">Pseudomonas putida</name>
    <name type="common">Arthrobacter siderocapsulatus</name>
    <dbReference type="NCBI Taxonomy" id="303"/>
    <lineage>
        <taxon>Bacteria</taxon>
        <taxon>Pseudomonadati</taxon>
        <taxon>Pseudomonadota</taxon>
        <taxon>Gammaproteobacteria</taxon>
        <taxon>Pseudomonadales</taxon>
        <taxon>Pseudomonadaceae</taxon>
        <taxon>Pseudomonas</taxon>
    </lineage>
</organism>
<dbReference type="Pfam" id="PF09965">
    <property type="entry name" value="DUF2199"/>
    <property type="match status" value="1"/>
</dbReference>
<reference evidence="1 2" key="1">
    <citation type="submission" date="2018-11" db="EMBL/GenBank/DDBJ databases">
        <title>Genomic analyses of the natural microbiome of Caenorhabditis elegans.</title>
        <authorList>
            <person name="Samuel B."/>
        </authorList>
    </citation>
    <scope>NUCLEOTIDE SEQUENCE [LARGE SCALE GENOMIC DNA]</scope>
    <source>
        <strain evidence="1 2">BIGb0473</strain>
    </source>
</reference>
<gene>
    <name evidence="1" type="ORF">EDF85_0420</name>
</gene>
<evidence type="ECO:0000313" key="2">
    <source>
        <dbReference type="Proteomes" id="UP000269115"/>
    </source>
</evidence>
<dbReference type="RefSeq" id="WP_058541355.1">
    <property type="nucleotide sequence ID" value="NZ_LKGZ01000023.1"/>
</dbReference>
<dbReference type="InterPro" id="IPR018697">
    <property type="entry name" value="DUF2199"/>
</dbReference>
<protein>
    <recommendedName>
        <fullName evidence="3">DUF2199 domain-containing protein</fullName>
    </recommendedName>
</protein>
<evidence type="ECO:0008006" key="3">
    <source>
        <dbReference type="Google" id="ProtNLM"/>
    </source>
</evidence>
<dbReference type="Proteomes" id="UP000269115">
    <property type="component" value="Unassembled WGS sequence"/>
</dbReference>
<proteinExistence type="predicted"/>
<accession>A0A9X8HKP5</accession>